<keyword evidence="4" id="KW-1185">Reference proteome</keyword>
<reference evidence="3" key="1">
    <citation type="submission" date="2015-07" db="EMBL/GenBank/DDBJ databases">
        <authorList>
            <person name="Noorani M."/>
        </authorList>
    </citation>
    <scope>NUCLEOTIDE SEQUENCE [LARGE SCALE GENOMIC DNA]</scope>
    <source>
        <strain evidence="3">ATCC 27428</strain>
    </source>
</reference>
<dbReference type="EMBL" id="LGUI01000012">
    <property type="protein sequence ID" value="PNE30520.1"/>
    <property type="molecule type" value="Genomic_DNA"/>
</dbReference>
<dbReference type="InterPro" id="IPR007278">
    <property type="entry name" value="DUF397"/>
</dbReference>
<evidence type="ECO:0000313" key="3">
    <source>
        <dbReference type="EMBL" id="PNE30520.1"/>
    </source>
</evidence>
<proteinExistence type="predicted"/>
<organism evidence="3 4">
    <name type="scientific">Streptomyces eurocidicus</name>
    <name type="common">Streptoverticillium eurocidicus</name>
    <dbReference type="NCBI Taxonomy" id="66423"/>
    <lineage>
        <taxon>Bacteria</taxon>
        <taxon>Bacillati</taxon>
        <taxon>Actinomycetota</taxon>
        <taxon>Actinomycetes</taxon>
        <taxon>Kitasatosporales</taxon>
        <taxon>Streptomycetaceae</taxon>
        <taxon>Streptomyces</taxon>
    </lineage>
</organism>
<comment type="caution">
    <text evidence="3">The sequence shown here is derived from an EMBL/GenBank/DDBJ whole genome shotgun (WGS) entry which is preliminary data.</text>
</comment>
<dbReference type="EMBL" id="JACHJF010000041">
    <property type="protein sequence ID" value="MBB5123091.1"/>
    <property type="molecule type" value="Genomic_DNA"/>
</dbReference>
<sequence length="71" mass="7662">MTPLTSQDMTNAVWTKSERSHNGADCIEVAHIDGGVAIRNSNLPDQVIFAFTSEWDAFTGGVQDGQAELLP</sequence>
<dbReference type="Proteomes" id="UP000528608">
    <property type="component" value="Unassembled WGS sequence"/>
</dbReference>
<feature type="domain" description="DUF397" evidence="1">
    <location>
        <begin position="12"/>
        <end position="63"/>
    </location>
</feature>
<dbReference type="RefSeq" id="WP_102921691.1">
    <property type="nucleotide sequence ID" value="NZ_JACHJF010000041.1"/>
</dbReference>
<evidence type="ECO:0000313" key="4">
    <source>
        <dbReference type="Proteomes" id="UP000235945"/>
    </source>
</evidence>
<dbReference type="Proteomes" id="UP000235945">
    <property type="component" value="Unassembled WGS sequence"/>
</dbReference>
<accession>A0A2N8NP27</accession>
<evidence type="ECO:0000313" key="5">
    <source>
        <dbReference type="Proteomes" id="UP000528608"/>
    </source>
</evidence>
<reference evidence="2 5" key="3">
    <citation type="submission" date="2020-08" db="EMBL/GenBank/DDBJ databases">
        <title>Genomic Encyclopedia of Type Strains, Phase III (KMG-III): the genomes of soil and plant-associated and newly described type strains.</title>
        <authorList>
            <person name="Whitman W."/>
        </authorList>
    </citation>
    <scope>NUCLEOTIDE SEQUENCE [LARGE SCALE GENOMIC DNA]</scope>
    <source>
        <strain evidence="2 5">CECT 3259</strain>
    </source>
</reference>
<reference evidence="4" key="2">
    <citation type="submission" date="2015-07" db="EMBL/GenBank/DDBJ databases">
        <authorList>
            <person name="Graham D.E."/>
            <person name="Giannone R.J."/>
            <person name="Gulvik C.A."/>
            <person name="Hettich R.L."/>
            <person name="Klingeman D.M."/>
            <person name="Mahan K.M."/>
            <person name="Parry R.J."/>
            <person name="Spain J.C."/>
        </authorList>
    </citation>
    <scope>NUCLEOTIDE SEQUENCE [LARGE SCALE GENOMIC DNA]</scope>
    <source>
        <strain evidence="4">ATCC 27428</strain>
    </source>
</reference>
<gene>
    <name evidence="3" type="ORF">AF335_28960</name>
    <name evidence="2" type="ORF">FHS36_006568</name>
</gene>
<name>A0A2N8NP27_STREU</name>
<evidence type="ECO:0000313" key="2">
    <source>
        <dbReference type="EMBL" id="MBB5123091.1"/>
    </source>
</evidence>
<protein>
    <recommendedName>
        <fullName evidence="1">DUF397 domain-containing protein</fullName>
    </recommendedName>
</protein>
<evidence type="ECO:0000259" key="1">
    <source>
        <dbReference type="Pfam" id="PF04149"/>
    </source>
</evidence>
<dbReference type="Pfam" id="PF04149">
    <property type="entry name" value="DUF397"/>
    <property type="match status" value="1"/>
</dbReference>
<dbReference type="AlphaFoldDB" id="A0A2N8NP27"/>
<dbReference type="OrthoDB" id="4299240at2"/>